<comment type="caution">
    <text evidence="11">The sequence shown here is derived from an EMBL/GenBank/DDBJ whole genome shotgun (WGS) entry which is preliminary data.</text>
</comment>
<dbReference type="Gene3D" id="3.30.1150.10">
    <property type="match status" value="1"/>
</dbReference>
<dbReference type="Pfam" id="PF03544">
    <property type="entry name" value="TonB_C"/>
    <property type="match status" value="1"/>
</dbReference>
<dbReference type="InterPro" id="IPR006260">
    <property type="entry name" value="TonB/TolA_C"/>
</dbReference>
<dbReference type="NCBIfam" id="TIGR01352">
    <property type="entry name" value="tonB_Cterm"/>
    <property type="match status" value="1"/>
</dbReference>
<keyword evidence="8" id="KW-1133">Transmembrane helix</keyword>
<dbReference type="PRINTS" id="PR01374">
    <property type="entry name" value="TONBPROTEIN"/>
</dbReference>
<evidence type="ECO:0000256" key="1">
    <source>
        <dbReference type="ARBA" id="ARBA00004383"/>
    </source>
</evidence>
<evidence type="ECO:0000259" key="10">
    <source>
        <dbReference type="PROSITE" id="PS52015"/>
    </source>
</evidence>
<dbReference type="InterPro" id="IPR051045">
    <property type="entry name" value="TonB-dependent_transducer"/>
</dbReference>
<feature type="domain" description="TonB C-terminal" evidence="10">
    <location>
        <begin position="137"/>
        <end position="227"/>
    </location>
</feature>
<evidence type="ECO:0000313" key="11">
    <source>
        <dbReference type="EMBL" id="RED93651.1"/>
    </source>
</evidence>
<keyword evidence="6" id="KW-0812">Transmembrane</keyword>
<evidence type="ECO:0000313" key="12">
    <source>
        <dbReference type="Proteomes" id="UP000256779"/>
    </source>
</evidence>
<evidence type="ECO:0000256" key="7">
    <source>
        <dbReference type="ARBA" id="ARBA00022927"/>
    </source>
</evidence>
<gene>
    <name evidence="11" type="ORF">C7460_12461</name>
</gene>
<dbReference type="PANTHER" id="PTHR33446">
    <property type="entry name" value="PROTEIN TONB-RELATED"/>
    <property type="match status" value="1"/>
</dbReference>
<dbReference type="RefSeq" id="WP_115869880.1">
    <property type="nucleotide sequence ID" value="NZ_QREG01000024.1"/>
</dbReference>
<accession>A0A3D9KYN9</accession>
<dbReference type="InterPro" id="IPR037682">
    <property type="entry name" value="TonB_C"/>
</dbReference>
<evidence type="ECO:0000256" key="2">
    <source>
        <dbReference type="ARBA" id="ARBA00006555"/>
    </source>
</evidence>
<dbReference type="GO" id="GO:0015031">
    <property type="term" value="P:protein transport"/>
    <property type="evidence" value="ECO:0007669"/>
    <property type="project" value="UniProtKB-KW"/>
</dbReference>
<dbReference type="GO" id="GO:0015891">
    <property type="term" value="P:siderophore transport"/>
    <property type="evidence" value="ECO:0007669"/>
    <property type="project" value="InterPro"/>
</dbReference>
<evidence type="ECO:0000256" key="9">
    <source>
        <dbReference type="ARBA" id="ARBA00023136"/>
    </source>
</evidence>
<sequence length="227" mass="25354">MEPKKNPEIDLHRKRPLFFTIGLVIALLCVTVAFEWKAPYDPVDLTVTEDPFETLYVVPATVIPPPKAPEPIKKEVIKKSLAPPVFVEKPDELPIVDEPVDTEFPDEIPDFGDEPIDDPVETVFHGHELEVQPEFPGGMDAFYAYMANNIRYPSQAKNLGITGRVYVQFVIDKDGSLTEVEVIKGPGAGISEEALRVILGSPKWNPGKQRGRPVKVRMVLPITFDLK</sequence>
<comment type="similarity">
    <text evidence="2">Belongs to the TonB family.</text>
</comment>
<organism evidence="11 12">
    <name type="scientific">Marinoscillum furvescens DSM 4134</name>
    <dbReference type="NCBI Taxonomy" id="1122208"/>
    <lineage>
        <taxon>Bacteria</taxon>
        <taxon>Pseudomonadati</taxon>
        <taxon>Bacteroidota</taxon>
        <taxon>Cytophagia</taxon>
        <taxon>Cytophagales</taxon>
        <taxon>Reichenbachiellaceae</taxon>
        <taxon>Marinoscillum</taxon>
    </lineage>
</organism>
<evidence type="ECO:0000256" key="8">
    <source>
        <dbReference type="ARBA" id="ARBA00022989"/>
    </source>
</evidence>
<protein>
    <submittedName>
        <fullName evidence="11">Protein TonB</fullName>
    </submittedName>
</protein>
<dbReference type="Proteomes" id="UP000256779">
    <property type="component" value="Unassembled WGS sequence"/>
</dbReference>
<evidence type="ECO:0000256" key="4">
    <source>
        <dbReference type="ARBA" id="ARBA00022475"/>
    </source>
</evidence>
<evidence type="ECO:0000256" key="3">
    <source>
        <dbReference type="ARBA" id="ARBA00022448"/>
    </source>
</evidence>
<dbReference type="GO" id="GO:0031992">
    <property type="term" value="F:energy transducer activity"/>
    <property type="evidence" value="ECO:0007669"/>
    <property type="project" value="InterPro"/>
</dbReference>
<dbReference type="GO" id="GO:0030288">
    <property type="term" value="C:outer membrane-bounded periplasmic space"/>
    <property type="evidence" value="ECO:0007669"/>
    <property type="project" value="InterPro"/>
</dbReference>
<dbReference type="AlphaFoldDB" id="A0A3D9KYN9"/>
<dbReference type="SUPFAM" id="SSF74653">
    <property type="entry name" value="TolA/TonB C-terminal domain"/>
    <property type="match status" value="1"/>
</dbReference>
<dbReference type="OrthoDB" id="9812355at2"/>
<keyword evidence="9" id="KW-0472">Membrane</keyword>
<reference evidence="11 12" key="1">
    <citation type="submission" date="2018-07" db="EMBL/GenBank/DDBJ databases">
        <title>Genomic Encyclopedia of Type Strains, Phase IV (KMG-IV): sequencing the most valuable type-strain genomes for metagenomic binning, comparative biology and taxonomic classification.</title>
        <authorList>
            <person name="Goeker M."/>
        </authorList>
    </citation>
    <scope>NUCLEOTIDE SEQUENCE [LARGE SCALE GENOMIC DNA]</scope>
    <source>
        <strain evidence="11 12">DSM 4134</strain>
    </source>
</reference>
<keyword evidence="12" id="KW-1185">Reference proteome</keyword>
<name>A0A3D9KYN9_MARFU</name>
<dbReference type="GO" id="GO:0055085">
    <property type="term" value="P:transmembrane transport"/>
    <property type="evidence" value="ECO:0007669"/>
    <property type="project" value="InterPro"/>
</dbReference>
<keyword evidence="3" id="KW-0813">Transport</keyword>
<evidence type="ECO:0000256" key="6">
    <source>
        <dbReference type="ARBA" id="ARBA00022692"/>
    </source>
</evidence>
<evidence type="ECO:0000256" key="5">
    <source>
        <dbReference type="ARBA" id="ARBA00022519"/>
    </source>
</evidence>
<dbReference type="EMBL" id="QREG01000024">
    <property type="protein sequence ID" value="RED93651.1"/>
    <property type="molecule type" value="Genomic_DNA"/>
</dbReference>
<dbReference type="GO" id="GO:0098797">
    <property type="term" value="C:plasma membrane protein complex"/>
    <property type="evidence" value="ECO:0007669"/>
    <property type="project" value="TreeGrafter"/>
</dbReference>
<keyword evidence="4" id="KW-1003">Cell membrane</keyword>
<keyword evidence="7" id="KW-0653">Protein transport</keyword>
<comment type="subcellular location">
    <subcellularLocation>
        <location evidence="1">Cell inner membrane</location>
        <topology evidence="1">Single-pass membrane protein</topology>
        <orientation evidence="1">Periplasmic side</orientation>
    </subcellularLocation>
</comment>
<dbReference type="PANTHER" id="PTHR33446:SF2">
    <property type="entry name" value="PROTEIN TONB"/>
    <property type="match status" value="1"/>
</dbReference>
<dbReference type="InterPro" id="IPR003538">
    <property type="entry name" value="TonB"/>
</dbReference>
<proteinExistence type="inferred from homology"/>
<dbReference type="PROSITE" id="PS52015">
    <property type="entry name" value="TONB_CTD"/>
    <property type="match status" value="1"/>
</dbReference>
<keyword evidence="5" id="KW-0997">Cell inner membrane</keyword>